<keyword evidence="1 2" id="KW-0238">DNA-binding</keyword>
<dbReference type="GO" id="GO:0003700">
    <property type="term" value="F:DNA-binding transcription factor activity"/>
    <property type="evidence" value="ECO:0007669"/>
    <property type="project" value="TreeGrafter"/>
</dbReference>
<dbReference type="InterPro" id="IPR036271">
    <property type="entry name" value="Tet_transcr_reg_TetR-rel_C_sf"/>
</dbReference>
<dbReference type="SUPFAM" id="SSF48498">
    <property type="entry name" value="Tetracyclin repressor-like, C-terminal domain"/>
    <property type="match status" value="1"/>
</dbReference>
<dbReference type="PRINTS" id="PR00455">
    <property type="entry name" value="HTHTETR"/>
</dbReference>
<dbReference type="InterPro" id="IPR001647">
    <property type="entry name" value="HTH_TetR"/>
</dbReference>
<dbReference type="PROSITE" id="PS50977">
    <property type="entry name" value="HTH_TETR_2"/>
    <property type="match status" value="1"/>
</dbReference>
<comment type="caution">
    <text evidence="4">The sequence shown here is derived from an EMBL/GenBank/DDBJ whole genome shotgun (WGS) entry which is preliminary data.</text>
</comment>
<evidence type="ECO:0000313" key="4">
    <source>
        <dbReference type="EMBL" id="MCA9758063.1"/>
    </source>
</evidence>
<dbReference type="InterPro" id="IPR023772">
    <property type="entry name" value="DNA-bd_HTH_TetR-type_CS"/>
</dbReference>
<dbReference type="EMBL" id="JAGQHS010000140">
    <property type="protein sequence ID" value="MCA9758063.1"/>
    <property type="molecule type" value="Genomic_DNA"/>
</dbReference>
<reference evidence="4" key="2">
    <citation type="journal article" date="2021" name="Microbiome">
        <title>Successional dynamics and alternative stable states in a saline activated sludge microbial community over 9 years.</title>
        <authorList>
            <person name="Wang Y."/>
            <person name="Ye J."/>
            <person name="Ju F."/>
            <person name="Liu L."/>
            <person name="Boyd J.A."/>
            <person name="Deng Y."/>
            <person name="Parks D.H."/>
            <person name="Jiang X."/>
            <person name="Yin X."/>
            <person name="Woodcroft B.J."/>
            <person name="Tyson G.W."/>
            <person name="Hugenholtz P."/>
            <person name="Polz M.F."/>
            <person name="Zhang T."/>
        </authorList>
    </citation>
    <scope>NUCLEOTIDE SEQUENCE</scope>
    <source>
        <strain evidence="4">HKST-UBA02</strain>
    </source>
</reference>
<feature type="DNA-binding region" description="H-T-H motif" evidence="2">
    <location>
        <begin position="40"/>
        <end position="59"/>
    </location>
</feature>
<dbReference type="PANTHER" id="PTHR30055:SF146">
    <property type="entry name" value="HTH-TYPE TRANSCRIPTIONAL DUAL REGULATOR CECR"/>
    <property type="match status" value="1"/>
</dbReference>
<proteinExistence type="predicted"/>
<dbReference type="Pfam" id="PF00440">
    <property type="entry name" value="TetR_N"/>
    <property type="match status" value="1"/>
</dbReference>
<feature type="domain" description="HTH tetR-type" evidence="3">
    <location>
        <begin position="17"/>
        <end position="77"/>
    </location>
</feature>
<dbReference type="Proteomes" id="UP000739538">
    <property type="component" value="Unassembled WGS sequence"/>
</dbReference>
<sequence length="221" mass="24295">MNDLPNLPASLLPPDPESTQGRILEAARQCFARSGFEGTTTRAIAEAAGANLALVHYHFGSKEALYRRVIAGEMVQVLGTISAAIQRQDKRPSERLLDLVELVHHAFRDDPTRLAIIRQEIGQGAPHGIEVVRSLGQNGPQGFRQLALDVIEEAQRAGEIAPGDPRAILGLLVTGAYGMLFVGPMLGMIFETSWSDEEHWQEMLDGQRKLLERAICVEPQR</sequence>
<dbReference type="AlphaFoldDB" id="A0A956SH46"/>
<name>A0A956SH46_UNCEI</name>
<evidence type="ECO:0000259" key="3">
    <source>
        <dbReference type="PROSITE" id="PS50977"/>
    </source>
</evidence>
<organism evidence="4 5">
    <name type="scientific">Eiseniibacteriota bacterium</name>
    <dbReference type="NCBI Taxonomy" id="2212470"/>
    <lineage>
        <taxon>Bacteria</taxon>
        <taxon>Candidatus Eiseniibacteriota</taxon>
    </lineage>
</organism>
<dbReference type="Gene3D" id="1.10.10.60">
    <property type="entry name" value="Homeodomain-like"/>
    <property type="match status" value="1"/>
</dbReference>
<accession>A0A956SH46</accession>
<dbReference type="PROSITE" id="PS01081">
    <property type="entry name" value="HTH_TETR_1"/>
    <property type="match status" value="1"/>
</dbReference>
<evidence type="ECO:0000256" key="1">
    <source>
        <dbReference type="ARBA" id="ARBA00023125"/>
    </source>
</evidence>
<dbReference type="InterPro" id="IPR050109">
    <property type="entry name" value="HTH-type_TetR-like_transc_reg"/>
</dbReference>
<protein>
    <submittedName>
        <fullName evidence="4">TetR/AcrR family transcriptional regulator</fullName>
    </submittedName>
</protein>
<dbReference type="InterPro" id="IPR009057">
    <property type="entry name" value="Homeodomain-like_sf"/>
</dbReference>
<evidence type="ECO:0000313" key="5">
    <source>
        <dbReference type="Proteomes" id="UP000739538"/>
    </source>
</evidence>
<reference evidence="4" key="1">
    <citation type="submission" date="2020-04" db="EMBL/GenBank/DDBJ databases">
        <authorList>
            <person name="Zhang T."/>
        </authorList>
    </citation>
    <scope>NUCLEOTIDE SEQUENCE</scope>
    <source>
        <strain evidence="4">HKST-UBA02</strain>
    </source>
</reference>
<evidence type="ECO:0000256" key="2">
    <source>
        <dbReference type="PROSITE-ProRule" id="PRU00335"/>
    </source>
</evidence>
<dbReference type="Gene3D" id="1.10.357.10">
    <property type="entry name" value="Tetracycline Repressor, domain 2"/>
    <property type="match status" value="1"/>
</dbReference>
<dbReference type="PANTHER" id="PTHR30055">
    <property type="entry name" value="HTH-TYPE TRANSCRIPTIONAL REGULATOR RUTR"/>
    <property type="match status" value="1"/>
</dbReference>
<gene>
    <name evidence="4" type="ORF">KDA27_19880</name>
</gene>
<dbReference type="SUPFAM" id="SSF46689">
    <property type="entry name" value="Homeodomain-like"/>
    <property type="match status" value="1"/>
</dbReference>
<dbReference type="GO" id="GO:0000976">
    <property type="term" value="F:transcription cis-regulatory region binding"/>
    <property type="evidence" value="ECO:0007669"/>
    <property type="project" value="TreeGrafter"/>
</dbReference>